<name>A0A939BAF0_9BIFI</name>
<evidence type="ECO:0000313" key="4">
    <source>
        <dbReference type="EMBL" id="MBM6700503.1"/>
    </source>
</evidence>
<evidence type="ECO:0000313" key="5">
    <source>
        <dbReference type="Proteomes" id="UP000718821"/>
    </source>
</evidence>
<evidence type="ECO:0000259" key="3">
    <source>
        <dbReference type="Pfam" id="PF02397"/>
    </source>
</evidence>
<feature type="transmembrane region" description="Helical" evidence="2">
    <location>
        <begin position="34"/>
        <end position="60"/>
    </location>
</feature>
<sequence length="95" mass="10702">MRAHAAEAEGYDSEVVAAAERLSRRYAYRFVKRAFDIVFSLAVILVALVPSALLCLAIRLETPGCPLYGQKRVGRIGPDGKPREFIMWKFRSMVK</sequence>
<proteinExistence type="inferred from homology"/>
<keyword evidence="4" id="KW-0808">Transferase</keyword>
<dbReference type="PANTHER" id="PTHR30576:SF0">
    <property type="entry name" value="UNDECAPRENYL-PHOSPHATE N-ACETYLGALACTOSAMINYL 1-PHOSPHATE TRANSFERASE-RELATED"/>
    <property type="match status" value="1"/>
</dbReference>
<evidence type="ECO:0000256" key="1">
    <source>
        <dbReference type="ARBA" id="ARBA00006464"/>
    </source>
</evidence>
<gene>
    <name evidence="4" type="ORF">H7U32_09480</name>
</gene>
<dbReference type="AlphaFoldDB" id="A0A939BAF0"/>
<protein>
    <submittedName>
        <fullName evidence="4">Sugar transferase</fullName>
    </submittedName>
</protein>
<feature type="domain" description="Bacterial sugar transferase" evidence="3">
    <location>
        <begin position="32"/>
        <end position="94"/>
    </location>
</feature>
<keyword evidence="2" id="KW-0812">Transmembrane</keyword>
<keyword evidence="2" id="KW-0472">Membrane</keyword>
<organism evidence="4 5">
    <name type="scientific">Bifidobacterium pullorum subsp. saeculare</name>
    <dbReference type="NCBI Taxonomy" id="78257"/>
    <lineage>
        <taxon>Bacteria</taxon>
        <taxon>Bacillati</taxon>
        <taxon>Actinomycetota</taxon>
        <taxon>Actinomycetes</taxon>
        <taxon>Bifidobacteriales</taxon>
        <taxon>Bifidobacteriaceae</taxon>
        <taxon>Bifidobacterium</taxon>
    </lineage>
</organism>
<evidence type="ECO:0000256" key="2">
    <source>
        <dbReference type="SAM" id="Phobius"/>
    </source>
</evidence>
<comment type="similarity">
    <text evidence="1">Belongs to the bacterial sugar transferase family.</text>
</comment>
<dbReference type="InterPro" id="IPR003362">
    <property type="entry name" value="Bact_transf"/>
</dbReference>
<dbReference type="EMBL" id="JACLYU010000077">
    <property type="protein sequence ID" value="MBM6700503.1"/>
    <property type="molecule type" value="Genomic_DNA"/>
</dbReference>
<comment type="caution">
    <text evidence="4">The sequence shown here is derived from an EMBL/GenBank/DDBJ whole genome shotgun (WGS) entry which is preliminary data.</text>
</comment>
<dbReference type="Proteomes" id="UP000718821">
    <property type="component" value="Unassembled WGS sequence"/>
</dbReference>
<reference evidence="4" key="1">
    <citation type="submission" date="2020-08" db="EMBL/GenBank/DDBJ databases">
        <authorList>
            <person name="Cejkova D."/>
            <person name="Kubasova T."/>
            <person name="Jahodarova E."/>
            <person name="Rychlik I."/>
        </authorList>
    </citation>
    <scope>NUCLEOTIDE SEQUENCE</scope>
    <source>
        <strain evidence="4">An836</strain>
    </source>
</reference>
<accession>A0A939BAF0</accession>
<dbReference type="PANTHER" id="PTHR30576">
    <property type="entry name" value="COLANIC BIOSYNTHESIS UDP-GLUCOSE LIPID CARRIER TRANSFERASE"/>
    <property type="match status" value="1"/>
</dbReference>
<dbReference type="Pfam" id="PF02397">
    <property type="entry name" value="Bac_transf"/>
    <property type="match status" value="1"/>
</dbReference>
<keyword evidence="2" id="KW-1133">Transmembrane helix</keyword>
<feature type="non-terminal residue" evidence="4">
    <location>
        <position position="95"/>
    </location>
</feature>
<reference evidence="4" key="2">
    <citation type="journal article" date="2021" name="Sci. Rep.">
        <title>The distribution of antibiotic resistance genes in chicken gut microbiota commensals.</title>
        <authorList>
            <person name="Juricova H."/>
            <person name="Matiasovicova J."/>
            <person name="Kubasova T."/>
            <person name="Cejkova D."/>
            <person name="Rychlik I."/>
        </authorList>
    </citation>
    <scope>NUCLEOTIDE SEQUENCE</scope>
    <source>
        <strain evidence="4">An836</strain>
    </source>
</reference>
<dbReference type="GO" id="GO:0016780">
    <property type="term" value="F:phosphotransferase activity, for other substituted phosphate groups"/>
    <property type="evidence" value="ECO:0007669"/>
    <property type="project" value="TreeGrafter"/>
</dbReference>
<keyword evidence="5" id="KW-1185">Reference proteome</keyword>